<organism evidence="1 2">
    <name type="scientific">Folsomia candida</name>
    <name type="common">Springtail</name>
    <dbReference type="NCBI Taxonomy" id="158441"/>
    <lineage>
        <taxon>Eukaryota</taxon>
        <taxon>Metazoa</taxon>
        <taxon>Ecdysozoa</taxon>
        <taxon>Arthropoda</taxon>
        <taxon>Hexapoda</taxon>
        <taxon>Collembola</taxon>
        <taxon>Entomobryomorpha</taxon>
        <taxon>Isotomoidea</taxon>
        <taxon>Isotomidae</taxon>
        <taxon>Proisotominae</taxon>
        <taxon>Folsomia</taxon>
    </lineage>
</organism>
<dbReference type="Proteomes" id="UP000198287">
    <property type="component" value="Unassembled WGS sequence"/>
</dbReference>
<keyword evidence="2" id="KW-1185">Reference proteome</keyword>
<dbReference type="EMBL" id="LNIX01000030">
    <property type="protein sequence ID" value="OXA41219.1"/>
    <property type="molecule type" value="Genomic_DNA"/>
</dbReference>
<comment type="caution">
    <text evidence="1">The sequence shown here is derived from an EMBL/GenBank/DDBJ whole genome shotgun (WGS) entry which is preliminary data.</text>
</comment>
<evidence type="ECO:0000313" key="2">
    <source>
        <dbReference type="Proteomes" id="UP000198287"/>
    </source>
</evidence>
<gene>
    <name evidence="1" type="ORF">Fcan01_24074</name>
</gene>
<dbReference type="AlphaFoldDB" id="A0A226D7M3"/>
<name>A0A226D7M3_FOLCA</name>
<reference evidence="1 2" key="1">
    <citation type="submission" date="2015-12" db="EMBL/GenBank/DDBJ databases">
        <title>The genome of Folsomia candida.</title>
        <authorList>
            <person name="Faddeeva A."/>
            <person name="Derks M.F."/>
            <person name="Anvar Y."/>
            <person name="Smit S."/>
            <person name="Van Straalen N."/>
            <person name="Roelofs D."/>
        </authorList>
    </citation>
    <scope>NUCLEOTIDE SEQUENCE [LARGE SCALE GENOMIC DNA]</scope>
    <source>
        <strain evidence="1 2">VU population</strain>
        <tissue evidence="1">Whole body</tissue>
    </source>
</reference>
<sequence>MTEAMLLHGTNLEMISLLVKATRNEMSIQGGNTNVFIDSINKGKECDYAIIFCPNLITSYVSYILSHFSDRLAKMPAGKFLLVIVSNDKNASFFPYGSNGRLKRLHVPDRFSTLQRRKVLLKCTTKWGANQPSDALLGIVAEKMVALPTDEAGQDAQLRTFCQKVYSLGLARLKERNGLTVRDTISGEDIHVGVQDWREDFNKMVGSGEKWEEEDSAVQQDKEEIAMQSNEEWLEIPELEKSSGLTKEENLSELFTNVYGNCGSVHITRRAK</sequence>
<evidence type="ECO:0000313" key="1">
    <source>
        <dbReference type="EMBL" id="OXA41219.1"/>
    </source>
</evidence>
<proteinExistence type="predicted"/>
<accession>A0A226D7M3</accession>
<protein>
    <submittedName>
        <fullName evidence="1">Uncharacterized protein</fullName>
    </submittedName>
</protein>